<dbReference type="Gene3D" id="3.90.1640.30">
    <property type="match status" value="1"/>
</dbReference>
<evidence type="ECO:0000313" key="3">
    <source>
        <dbReference type="EMBL" id="MBT4870375.1"/>
    </source>
</evidence>
<dbReference type="Proteomes" id="UP000722459">
    <property type="component" value="Unassembled WGS sequence"/>
</dbReference>
<accession>A0A8T5GEH1</accession>
<evidence type="ECO:0000259" key="2">
    <source>
        <dbReference type="Pfam" id="PF01368"/>
    </source>
</evidence>
<comment type="caution">
    <text evidence="3">The sequence shown here is derived from an EMBL/GenBank/DDBJ whole genome shotgun (WGS) entry which is preliminary data.</text>
</comment>
<dbReference type="InterPro" id="IPR038763">
    <property type="entry name" value="DHH_sf"/>
</dbReference>
<sequence length="543" mass="61154">MINMNKNFKNKGNSKFSNKNNSKFKGRRDSGRGYAPRGDKVSSLQVAKAGDYFEGVVKIVRKSVPGPVVFSVSDGFKQVDAVTMESKFEVDDIVTLKGSVNDRANKLQIEIKSMEKSNEAFDKILEEQSKPIDRYLSIQSKRLDKMRPRMVEIAHKIRLAVLDGQAVMIRHHYDTDGISAALALDHSIKILMEKAGINPQYYLYRSPSKAPFYEITDMLRDITLAKRIVDDFGQKKPIMIVVDNGSTPEDIFSHKTLHNLGYEVIVIDHHNPTKFVGEQNGELKTSVCEFLSLHLNPYMFGLDSQTCAGMLCYEIARLIDKDYEEATLPAVSGISDRCEIDETEEYIKVSEKSREELKNIGIAIDFASYNLRFASGKGLYEEIFENPLMVSMMSEEVAKGMETQLQSTLPYVRTREIKNVIYSNIDLEKYTMRFTYPNPGKVIGMIHDKMVEAHPSRDALSIGYLSDMLIVRANKPVLAVATIIENLQKKFPEANVDGGGHECAGAIKFVSAHRDSILEEVKNMLKELPEETESVEEVLASSN</sequence>
<dbReference type="EMBL" id="JABJNZ010000031">
    <property type="protein sequence ID" value="MBT4870375.1"/>
    <property type="molecule type" value="Genomic_DNA"/>
</dbReference>
<feature type="compositionally biased region" description="Low complexity" evidence="1">
    <location>
        <begin position="1"/>
        <end position="23"/>
    </location>
</feature>
<gene>
    <name evidence="3" type="ORF">HON47_02285</name>
</gene>
<reference evidence="3" key="1">
    <citation type="journal article" date="2021" name="ISME J.">
        <title>Mercury methylation by metabolically versatile and cosmopolitan marine bacteria.</title>
        <authorList>
            <person name="Lin H."/>
            <person name="Ascher D.B."/>
            <person name="Myung Y."/>
            <person name="Lamborg C.H."/>
            <person name="Hallam S.J."/>
            <person name="Gionfriddo C.M."/>
            <person name="Holt K.E."/>
            <person name="Moreau J.W."/>
        </authorList>
    </citation>
    <scope>NUCLEOTIDE SEQUENCE</scope>
    <source>
        <strain evidence="3">SI075_bin30</strain>
    </source>
</reference>
<name>A0A8T5GEH1_9ARCH</name>
<feature type="region of interest" description="Disordered" evidence="1">
    <location>
        <begin position="1"/>
        <end position="40"/>
    </location>
</feature>
<evidence type="ECO:0000256" key="1">
    <source>
        <dbReference type="SAM" id="MobiDB-lite"/>
    </source>
</evidence>
<proteinExistence type="predicted"/>
<feature type="domain" description="DDH" evidence="2">
    <location>
        <begin position="167"/>
        <end position="280"/>
    </location>
</feature>
<protein>
    <recommendedName>
        <fullName evidence="2">DDH domain-containing protein</fullName>
    </recommendedName>
</protein>
<evidence type="ECO:0000313" key="4">
    <source>
        <dbReference type="Proteomes" id="UP000722459"/>
    </source>
</evidence>
<organism evidence="3 4">
    <name type="scientific">Candidatus Iainarchaeum sp</name>
    <dbReference type="NCBI Taxonomy" id="3101447"/>
    <lineage>
        <taxon>Archaea</taxon>
        <taxon>Candidatus Iainarchaeota</taxon>
        <taxon>Candidatus Iainarchaeia</taxon>
        <taxon>Candidatus Iainarchaeales</taxon>
        <taxon>Candidatus Iainarchaeaceae</taxon>
        <taxon>Candidatus Iainarchaeum</taxon>
    </lineage>
</organism>
<dbReference type="SUPFAM" id="SSF64182">
    <property type="entry name" value="DHH phosphoesterases"/>
    <property type="match status" value="1"/>
</dbReference>
<dbReference type="Pfam" id="PF01368">
    <property type="entry name" value="DHH"/>
    <property type="match status" value="1"/>
</dbReference>
<dbReference type="AlphaFoldDB" id="A0A8T5GEH1"/>
<dbReference type="InterPro" id="IPR001667">
    <property type="entry name" value="DDH_dom"/>
</dbReference>